<keyword evidence="2" id="KW-0732">Signal</keyword>
<name>H5UND9_9MICO</name>
<dbReference type="eggNOG" id="ENOG5031AZ5">
    <property type="taxonomic scope" value="Bacteria"/>
</dbReference>
<accession>H5UND9</accession>
<dbReference type="Gene3D" id="2.50.20.20">
    <property type="match status" value="1"/>
</dbReference>
<comment type="caution">
    <text evidence="3">The sequence shown here is derived from an EMBL/GenBank/DDBJ whole genome shotgun (WGS) entry which is preliminary data.</text>
</comment>
<evidence type="ECO:0000256" key="2">
    <source>
        <dbReference type="SAM" id="SignalP"/>
    </source>
</evidence>
<proteinExistence type="predicted"/>
<sequence>MIRTRFAAVLAALPLALAGCSGAQTPADTAASAPSSSQAASASPTAGQEVDTATFFSDSAKAITAAKTYTMTMLMENGGQKVTMTGSGDVSDQNRPKADMTMSADGGGQQTRMIVDGDSVYMQMPGVAEGGKFVKMPLQALSQAGGQDLTKMMNPAENLRMTQNAVEKVVYAGPDSGLQKYTVTMNPQKLQQSLPTAAPSPSGMPSSLPYDVWLDDAHLVLKMVMTMDGTTMTMTADEYGEPVSIVTPPQESVTQMPGMSTSEPGTVAPAPAPTATPAPAPTTTK</sequence>
<feature type="chain" id="PRO_5003599757" description="Lipoprotein" evidence="2">
    <location>
        <begin position="24"/>
        <end position="285"/>
    </location>
</feature>
<feature type="compositionally biased region" description="Polar residues" evidence="1">
    <location>
        <begin position="248"/>
        <end position="264"/>
    </location>
</feature>
<dbReference type="RefSeq" id="WP_009481145.1">
    <property type="nucleotide sequence ID" value="NZ_BAFE01000007.1"/>
</dbReference>
<gene>
    <name evidence="3" type="ORF">MOPEL_007_00630</name>
</gene>
<dbReference type="AlphaFoldDB" id="H5UND9"/>
<evidence type="ECO:0000313" key="4">
    <source>
        <dbReference type="Proteomes" id="UP000004367"/>
    </source>
</evidence>
<dbReference type="SUPFAM" id="SSF89392">
    <property type="entry name" value="Prokaryotic lipoproteins and lipoprotein localization factors"/>
    <property type="match status" value="1"/>
</dbReference>
<evidence type="ECO:0008006" key="5">
    <source>
        <dbReference type="Google" id="ProtNLM"/>
    </source>
</evidence>
<feature type="region of interest" description="Disordered" evidence="1">
    <location>
        <begin position="84"/>
        <end position="110"/>
    </location>
</feature>
<feature type="signal peptide" evidence="2">
    <location>
        <begin position="1"/>
        <end position="23"/>
    </location>
</feature>
<feature type="region of interest" description="Disordered" evidence="1">
    <location>
        <begin position="24"/>
        <end position="47"/>
    </location>
</feature>
<feature type="region of interest" description="Disordered" evidence="1">
    <location>
        <begin position="248"/>
        <end position="285"/>
    </location>
</feature>
<keyword evidence="4" id="KW-1185">Reference proteome</keyword>
<reference evidence="3 4" key="1">
    <citation type="submission" date="2012-02" db="EMBL/GenBank/DDBJ databases">
        <title>Whole genome shotgun sequence of Mobilicoccus pelagius NBRC 104925.</title>
        <authorList>
            <person name="Yoshida Y."/>
            <person name="Hosoyama A."/>
            <person name="Tsuchikane K."/>
            <person name="Katsumata H."/>
            <person name="Yamazaki S."/>
            <person name="Fujita N."/>
        </authorList>
    </citation>
    <scope>NUCLEOTIDE SEQUENCE [LARGE SCALE GENOMIC DNA]</scope>
    <source>
        <strain evidence="3 4">NBRC 104925</strain>
    </source>
</reference>
<dbReference type="InterPro" id="IPR029046">
    <property type="entry name" value="LolA/LolB/LppX"/>
</dbReference>
<feature type="compositionally biased region" description="Pro residues" evidence="1">
    <location>
        <begin position="270"/>
        <end position="285"/>
    </location>
</feature>
<feature type="compositionally biased region" description="Low complexity" evidence="1">
    <location>
        <begin position="24"/>
        <end position="46"/>
    </location>
</feature>
<dbReference type="EMBL" id="BAFE01000007">
    <property type="protein sequence ID" value="GAB47247.1"/>
    <property type="molecule type" value="Genomic_DNA"/>
</dbReference>
<protein>
    <recommendedName>
        <fullName evidence="5">Lipoprotein</fullName>
    </recommendedName>
</protein>
<dbReference type="STRING" id="1089455.MOPEL_007_00630"/>
<dbReference type="OrthoDB" id="3781094at2"/>
<evidence type="ECO:0000256" key="1">
    <source>
        <dbReference type="SAM" id="MobiDB-lite"/>
    </source>
</evidence>
<organism evidence="3 4">
    <name type="scientific">Mobilicoccus pelagius NBRC 104925</name>
    <dbReference type="NCBI Taxonomy" id="1089455"/>
    <lineage>
        <taxon>Bacteria</taxon>
        <taxon>Bacillati</taxon>
        <taxon>Actinomycetota</taxon>
        <taxon>Actinomycetes</taxon>
        <taxon>Micrococcales</taxon>
        <taxon>Dermatophilaceae</taxon>
        <taxon>Mobilicoccus</taxon>
    </lineage>
</organism>
<evidence type="ECO:0000313" key="3">
    <source>
        <dbReference type="EMBL" id="GAB47247.1"/>
    </source>
</evidence>
<dbReference type="Proteomes" id="UP000004367">
    <property type="component" value="Unassembled WGS sequence"/>
</dbReference>
<dbReference type="PROSITE" id="PS51257">
    <property type="entry name" value="PROKAR_LIPOPROTEIN"/>
    <property type="match status" value="1"/>
</dbReference>